<evidence type="ECO:0000313" key="5">
    <source>
        <dbReference type="Proteomes" id="UP000233256"/>
    </source>
</evidence>
<protein>
    <recommendedName>
        <fullName evidence="3">LTD domain-containing protein</fullName>
    </recommendedName>
</protein>
<dbReference type="EMBL" id="PGXC01000029">
    <property type="protein sequence ID" value="PKK88963.1"/>
    <property type="molecule type" value="Genomic_DNA"/>
</dbReference>
<keyword evidence="2" id="KW-0732">Signal</keyword>
<dbReference type="PROSITE" id="PS51841">
    <property type="entry name" value="LTD"/>
    <property type="match status" value="1"/>
</dbReference>
<dbReference type="InterPro" id="IPR036415">
    <property type="entry name" value="Lamin_tail_dom_sf"/>
</dbReference>
<feature type="signal peptide" evidence="2">
    <location>
        <begin position="1"/>
        <end position="33"/>
    </location>
</feature>
<accession>A0A2N1PKS9</accession>
<gene>
    <name evidence="4" type="ORF">CVV64_16465</name>
</gene>
<reference evidence="4 5" key="1">
    <citation type="journal article" date="2017" name="ISME J.">
        <title>Potential for microbial H2 and metal transformations associated with novel bacteria and archaea in deep terrestrial subsurface sediments.</title>
        <authorList>
            <person name="Hernsdorf A.W."/>
            <person name="Amano Y."/>
            <person name="Miyakawa K."/>
            <person name="Ise K."/>
            <person name="Suzuki Y."/>
            <person name="Anantharaman K."/>
            <person name="Probst A."/>
            <person name="Burstein D."/>
            <person name="Thomas B.C."/>
            <person name="Banfield J.F."/>
        </authorList>
    </citation>
    <scope>NUCLEOTIDE SEQUENCE [LARGE SCALE GENOMIC DNA]</scope>
    <source>
        <strain evidence="4">HGW-Wallbacteria-1</strain>
    </source>
</reference>
<name>A0A2N1PKS9_9BACT</name>
<feature type="chain" id="PRO_5014638432" description="LTD domain-containing protein" evidence="2">
    <location>
        <begin position="34"/>
        <end position="866"/>
    </location>
</feature>
<dbReference type="AlphaFoldDB" id="A0A2N1PKS9"/>
<sequence length="866" mass="95715">MRVSTGTKILTLVAGIILTFALSAAARFSPAMAGEFRDWLKTSNGEHYQQPEYAPVDPKGDAYLIRKIDQVPMKLVNALIKKDYREEDIKKEEETRKEFEIGRSRSIEPDRMVNKFREIIQDLPEIELTRGKEHEWCPEAEKYMLYGFWDRLGRFATGKQKDFPAPLLLRSKLFLLLACGWTSRYAVTGQEKALEDWILSRPDRSLLYHDLFRESYILNKGDMYLSILTCENVLAGDPYVENRAAQPAQMKLRYIRNDSRQLGDNYGAWYHFYGLMLYGIVRPGLVTRFVAETESLGSFFLEGADKQEDYINRVGAIFSKKLSKMVTDRTWMIPLGDDDRTDYLTQDEFDHSDPFKADILITEIVPGGSNAFVELYCRDDRNSGQGVDMGGVTLVTSGKGAVVIPAGTMLKTGQYMVIAPTASTLDTPSQAVLLKSAMPELSAGDCFAALLTPGGAIIDSLAWADGNGSWFFHGSSSFSGVDSALGNELSSLYNMSGWVSPDEVSAVRYTQAGADGQPFTRAIARPIEMKDTNSMLDWSLRDTMTPGAASDFSFRRRDDRLFAEAFERQNRALDKSVSDYVEFARAEKADGKIFINFSGKAADSERVKLSVDLNETMASAATSSASVSSISASRGTGFQKALAQAKSHEENLRREFYDTSFFNFVKKSRLLGQIKVAKQHLSIISRLDRLNQRGPDRAAVASGLDYGKLSTTSMGSVLADSKLVDRVESNHVLDVRTGKPANVSLQVGTTSGAQQALLDFLGNPGSASDDVAEGQPSGTTGEAIAVDENDPLLNGDDPRVRKLGRLKGDLQVLQNRYQETLRDGHMDAANALLQGPVSQLAEAIAALEDDIRNKPWADEPDDNGQN</sequence>
<proteinExistence type="predicted"/>
<feature type="domain" description="LTD" evidence="3">
    <location>
        <begin position="347"/>
        <end position="465"/>
    </location>
</feature>
<organism evidence="4 5">
    <name type="scientific">Candidatus Wallbacteria bacterium HGW-Wallbacteria-1</name>
    <dbReference type="NCBI Taxonomy" id="2013854"/>
    <lineage>
        <taxon>Bacteria</taxon>
        <taxon>Candidatus Walliibacteriota</taxon>
    </lineage>
</organism>
<dbReference type="InterPro" id="IPR001322">
    <property type="entry name" value="Lamin_tail_dom"/>
</dbReference>
<feature type="region of interest" description="Disordered" evidence="1">
    <location>
        <begin position="764"/>
        <end position="783"/>
    </location>
</feature>
<dbReference type="SUPFAM" id="SSF74853">
    <property type="entry name" value="Lamin A/C globular tail domain"/>
    <property type="match status" value="1"/>
</dbReference>
<evidence type="ECO:0000256" key="2">
    <source>
        <dbReference type="SAM" id="SignalP"/>
    </source>
</evidence>
<evidence type="ECO:0000313" key="4">
    <source>
        <dbReference type="EMBL" id="PKK88963.1"/>
    </source>
</evidence>
<dbReference type="Proteomes" id="UP000233256">
    <property type="component" value="Unassembled WGS sequence"/>
</dbReference>
<evidence type="ECO:0000256" key="1">
    <source>
        <dbReference type="SAM" id="MobiDB-lite"/>
    </source>
</evidence>
<comment type="caution">
    <text evidence="4">The sequence shown here is derived from an EMBL/GenBank/DDBJ whole genome shotgun (WGS) entry which is preliminary data.</text>
</comment>
<evidence type="ECO:0000259" key="3">
    <source>
        <dbReference type="PROSITE" id="PS51841"/>
    </source>
</evidence>